<dbReference type="Gene3D" id="3.40.630.30">
    <property type="match status" value="1"/>
</dbReference>
<dbReference type="Proteomes" id="UP000807825">
    <property type="component" value="Unassembled WGS sequence"/>
</dbReference>
<dbReference type="InterPro" id="IPR024320">
    <property type="entry name" value="LPG_synthase_C"/>
</dbReference>
<dbReference type="EMBL" id="JACRDE010000497">
    <property type="protein sequence ID" value="MBI5251584.1"/>
    <property type="molecule type" value="Genomic_DNA"/>
</dbReference>
<proteinExistence type="predicted"/>
<dbReference type="PANTHER" id="PTHR41373:SF1">
    <property type="entry name" value="PHOSPHATIDYLGLYCEROL LYSYLTRANSFERASE C-TERMINAL DOMAIN-CONTAINING PROTEIN"/>
    <property type="match status" value="1"/>
</dbReference>
<reference evidence="2" key="1">
    <citation type="submission" date="2020-07" db="EMBL/GenBank/DDBJ databases">
        <title>Huge and variable diversity of episymbiotic CPR bacteria and DPANN archaea in groundwater ecosystems.</title>
        <authorList>
            <person name="He C.Y."/>
            <person name="Keren R."/>
            <person name="Whittaker M."/>
            <person name="Farag I.F."/>
            <person name="Doudna J."/>
            <person name="Cate J.H.D."/>
            <person name="Banfield J.F."/>
        </authorList>
    </citation>
    <scope>NUCLEOTIDE SEQUENCE</scope>
    <source>
        <strain evidence="2">NC_groundwater_1664_Pr3_B-0.1um_52_9</strain>
    </source>
</reference>
<dbReference type="PIRSF" id="PIRSF018688">
    <property type="entry name" value="UCP018688"/>
    <property type="match status" value="1"/>
</dbReference>
<dbReference type="PANTHER" id="PTHR41373">
    <property type="entry name" value="DUF2156 DOMAIN-CONTAINING PROTEIN"/>
    <property type="match status" value="1"/>
</dbReference>
<organism evidence="2 3">
    <name type="scientific">Desulfomonile tiedjei</name>
    <dbReference type="NCBI Taxonomy" id="2358"/>
    <lineage>
        <taxon>Bacteria</taxon>
        <taxon>Pseudomonadati</taxon>
        <taxon>Thermodesulfobacteriota</taxon>
        <taxon>Desulfomonilia</taxon>
        <taxon>Desulfomonilales</taxon>
        <taxon>Desulfomonilaceae</taxon>
        <taxon>Desulfomonile</taxon>
    </lineage>
</organism>
<evidence type="ECO:0000313" key="2">
    <source>
        <dbReference type="EMBL" id="MBI5251584.1"/>
    </source>
</evidence>
<sequence>MLEFKPIELSDKDIFRALLAADKPKASELTFTNLFMWRCRYRPVWSQHNGCLLIVMRPKEEEPFGLRPVGPGDKKEALKYFTAHLREISLSPRISRACKDFVEGYVDKDGYEIVEDPDNSDYVYLSENLIKLPGNRYHRKKNHLNKFAKSCEFEYHRLDQQMVDACLDLQEDWCELKDCLENSELFEEDLAVYEALKNHSELGFKGAAIVIDSRVEAFALGELLNDDTAVIHIEKANPHIPGLYAAINQMFCEREWTDVKYVNREQDLGVEGLRKAKQSYYPDHMVEKFILIPKD</sequence>
<gene>
    <name evidence="2" type="ORF">HY912_19000</name>
</gene>
<comment type="caution">
    <text evidence="2">The sequence shown here is derived from an EMBL/GenBank/DDBJ whole genome shotgun (WGS) entry which is preliminary data.</text>
</comment>
<dbReference type="SUPFAM" id="SSF55729">
    <property type="entry name" value="Acyl-CoA N-acyltransferases (Nat)"/>
    <property type="match status" value="2"/>
</dbReference>
<evidence type="ECO:0000259" key="1">
    <source>
        <dbReference type="Pfam" id="PF09924"/>
    </source>
</evidence>
<dbReference type="AlphaFoldDB" id="A0A9D6V4W2"/>
<accession>A0A9D6V4W2</accession>
<protein>
    <submittedName>
        <fullName evidence="2">DUF2156 domain-containing protein</fullName>
    </submittedName>
</protein>
<dbReference type="Pfam" id="PF09924">
    <property type="entry name" value="LPG_synthase_C"/>
    <property type="match status" value="1"/>
</dbReference>
<dbReference type="InterPro" id="IPR016181">
    <property type="entry name" value="Acyl_CoA_acyltransferase"/>
</dbReference>
<feature type="domain" description="Phosphatidylglycerol lysyltransferase C-terminal" evidence="1">
    <location>
        <begin position="25"/>
        <end position="291"/>
    </location>
</feature>
<name>A0A9D6V4W2_9BACT</name>
<evidence type="ECO:0000313" key="3">
    <source>
        <dbReference type="Proteomes" id="UP000807825"/>
    </source>
</evidence>
<dbReference type="InterPro" id="IPR016732">
    <property type="entry name" value="UCP018688"/>
</dbReference>